<proteinExistence type="predicted"/>
<reference evidence="1 2" key="1">
    <citation type="submission" date="2023-11" db="EMBL/GenBank/DDBJ databases">
        <authorList>
            <person name="Cook R."/>
            <person name="Crisci M."/>
            <person name="Pye H."/>
            <person name="Adriaenssens E."/>
            <person name="Santini J."/>
        </authorList>
    </citation>
    <scope>NUCLEOTIDE SEQUENCE [LARGE SCALE GENOMIC DNA]</scope>
    <source>
        <strain evidence="1">Lak_Megaphage_Sonny</strain>
    </source>
</reference>
<protein>
    <submittedName>
        <fullName evidence="1">Uncharacterized protein</fullName>
    </submittedName>
</protein>
<keyword evidence="2" id="KW-1185">Reference proteome</keyword>
<dbReference type="Proteomes" id="UP001358193">
    <property type="component" value="Segment"/>
</dbReference>
<sequence length="186" mass="21800">MNKKQLYESIMKIVSHEVKKTLNEDVNESLADFRQKYGKKENTEKIAKTYDEVMEIIKPFIEDKTFSKIRVCTVTSNGNPLQAIIVNDENGNEFCEKYCNDKYQKHLYITVDDRAYIEYVKATSNKDELKSINRFANGRVSYDIDNKWAFFFNPNSNILVINLDYLSKADQNIKDLFYKWLGGNVD</sequence>
<dbReference type="EMBL" id="OR769223">
    <property type="protein sequence ID" value="WQJ53650.1"/>
    <property type="molecule type" value="Genomic_DNA"/>
</dbReference>
<accession>A0ABZ0Z637</accession>
<evidence type="ECO:0000313" key="2">
    <source>
        <dbReference type="Proteomes" id="UP001358193"/>
    </source>
</evidence>
<name>A0ABZ0Z637_9CAUD</name>
<evidence type="ECO:0000313" key="1">
    <source>
        <dbReference type="EMBL" id="WQJ53650.1"/>
    </source>
</evidence>
<organism evidence="1 2">
    <name type="scientific">phage Lak_Megaphage_Sonny</name>
    <dbReference type="NCBI Taxonomy" id="3109229"/>
    <lineage>
        <taxon>Viruses</taxon>
        <taxon>Duplodnaviria</taxon>
        <taxon>Heunggongvirae</taxon>
        <taxon>Uroviricota</taxon>
        <taxon>Caudoviricetes</taxon>
        <taxon>Caudoviricetes code 15 clade</taxon>
    </lineage>
</organism>